<proteinExistence type="predicted"/>
<dbReference type="SUPFAM" id="SSF103473">
    <property type="entry name" value="MFS general substrate transporter"/>
    <property type="match status" value="1"/>
</dbReference>
<evidence type="ECO:0000259" key="7">
    <source>
        <dbReference type="PROSITE" id="PS50850"/>
    </source>
</evidence>
<evidence type="ECO:0000313" key="9">
    <source>
        <dbReference type="Proteomes" id="UP000540412"/>
    </source>
</evidence>
<organism evidence="8 9">
    <name type="scientific">Nocardia transvalensis</name>
    <dbReference type="NCBI Taxonomy" id="37333"/>
    <lineage>
        <taxon>Bacteria</taxon>
        <taxon>Bacillati</taxon>
        <taxon>Actinomycetota</taxon>
        <taxon>Actinomycetes</taxon>
        <taxon>Mycobacteriales</taxon>
        <taxon>Nocardiaceae</taxon>
        <taxon>Nocardia</taxon>
    </lineage>
</organism>
<keyword evidence="3 6" id="KW-0812">Transmembrane</keyword>
<dbReference type="AlphaFoldDB" id="A0A7W9PEM1"/>
<feature type="transmembrane region" description="Helical" evidence="6">
    <location>
        <begin position="57"/>
        <end position="73"/>
    </location>
</feature>
<dbReference type="InterPro" id="IPR011701">
    <property type="entry name" value="MFS"/>
</dbReference>
<keyword evidence="5 6" id="KW-0472">Membrane</keyword>
<keyword evidence="2" id="KW-0813">Transport</keyword>
<evidence type="ECO:0000256" key="3">
    <source>
        <dbReference type="ARBA" id="ARBA00022692"/>
    </source>
</evidence>
<sequence>MTDVELDSPLQQGGRRWLALAVPALGLAMVVLDGTIVGVSLPVIIRDLGLGFTQAQWVTSVYAVVLAALLITAGRLGDRLGRRRILAAGVVVFVLGSLLAAAADDPSTLIWGRIVQGIGAAGVLPGTLSTVNALFRGRDRVVAFAVWGSVMSAAAAVGPLLGGWLTSSFTWPWIFLINLPVGVVVLAGIVLFVPETRVRDHSRGLDVDGFLLSTAGFALLVFALIEGQTYGWWKPLREFGFFGLTWSTRAASSPIPLLLLLAVALLVLFVLWERHRAEVERSALLDLSLFSSPAFRWGNVTAGAVALGEFGLLFVLPLFLVNVLGLSTLAAGFVLAAMAVGALAAGIATEALGRSLAPSLIVRIGLAIEVVAVAVTALFVTPHVSPWLLAVLLACYGVGLGLASAQLTGTVLADVPPAASGQGAATQSTVRQVGAALGAALVGGVLSLSLGRNLPDRLGEVPGLPDRAVDEVAAATRDSAGGAITVLRDHDGTQGVVDALSRGFADATRVTMVVAALFLLVGFLAATRIPRDTAPAEDAGISR</sequence>
<feature type="transmembrane region" description="Helical" evidence="6">
    <location>
        <begin position="294"/>
        <end position="320"/>
    </location>
</feature>
<evidence type="ECO:0000256" key="6">
    <source>
        <dbReference type="SAM" id="Phobius"/>
    </source>
</evidence>
<dbReference type="RefSeq" id="WP_040750705.1">
    <property type="nucleotide sequence ID" value="NZ_JACHIT010000001.1"/>
</dbReference>
<accession>A0A7W9PEM1</accession>
<feature type="transmembrane region" description="Helical" evidence="6">
    <location>
        <begin position="507"/>
        <end position="526"/>
    </location>
</feature>
<evidence type="ECO:0000256" key="4">
    <source>
        <dbReference type="ARBA" id="ARBA00022989"/>
    </source>
</evidence>
<feature type="transmembrane region" description="Helical" evidence="6">
    <location>
        <begin position="205"/>
        <end position="225"/>
    </location>
</feature>
<dbReference type="Proteomes" id="UP000540412">
    <property type="component" value="Unassembled WGS sequence"/>
</dbReference>
<dbReference type="InterPro" id="IPR036259">
    <property type="entry name" value="MFS_trans_sf"/>
</dbReference>
<comment type="caution">
    <text evidence="8">The sequence shown here is derived from an EMBL/GenBank/DDBJ whole genome shotgun (WGS) entry which is preliminary data.</text>
</comment>
<feature type="transmembrane region" description="Helical" evidence="6">
    <location>
        <begin position="360"/>
        <end position="381"/>
    </location>
</feature>
<name>A0A7W9PEM1_9NOCA</name>
<keyword evidence="4 6" id="KW-1133">Transmembrane helix</keyword>
<dbReference type="PANTHER" id="PTHR42718:SF9">
    <property type="entry name" value="MAJOR FACILITATOR SUPERFAMILY MULTIDRUG TRANSPORTER MFSC"/>
    <property type="match status" value="1"/>
</dbReference>
<feature type="domain" description="Major facilitator superfamily (MFS) profile" evidence="7">
    <location>
        <begin position="19"/>
        <end position="534"/>
    </location>
</feature>
<feature type="transmembrane region" description="Helical" evidence="6">
    <location>
        <begin position="85"/>
        <end position="102"/>
    </location>
</feature>
<feature type="transmembrane region" description="Helical" evidence="6">
    <location>
        <begin position="114"/>
        <end position="135"/>
    </location>
</feature>
<dbReference type="GO" id="GO:0022857">
    <property type="term" value="F:transmembrane transporter activity"/>
    <property type="evidence" value="ECO:0007669"/>
    <property type="project" value="InterPro"/>
</dbReference>
<dbReference type="PRINTS" id="PR01036">
    <property type="entry name" value="TCRTETB"/>
</dbReference>
<dbReference type="Gene3D" id="1.20.1720.10">
    <property type="entry name" value="Multidrug resistance protein D"/>
    <property type="match status" value="1"/>
</dbReference>
<reference evidence="8 9" key="1">
    <citation type="submission" date="2020-08" db="EMBL/GenBank/DDBJ databases">
        <title>Sequencing the genomes of 1000 actinobacteria strains.</title>
        <authorList>
            <person name="Klenk H.-P."/>
        </authorList>
    </citation>
    <scope>NUCLEOTIDE SEQUENCE [LARGE SCALE GENOMIC DNA]</scope>
    <source>
        <strain evidence="8 9">DSM 43582</strain>
    </source>
</reference>
<dbReference type="GO" id="GO:0005886">
    <property type="term" value="C:plasma membrane"/>
    <property type="evidence" value="ECO:0007669"/>
    <property type="project" value="UniProtKB-SubCell"/>
</dbReference>
<feature type="transmembrane region" description="Helical" evidence="6">
    <location>
        <begin position="387"/>
        <end position="412"/>
    </location>
</feature>
<feature type="transmembrane region" description="Helical" evidence="6">
    <location>
        <begin position="142"/>
        <end position="165"/>
    </location>
</feature>
<dbReference type="EMBL" id="JACHIT010000001">
    <property type="protein sequence ID" value="MBB5914586.1"/>
    <property type="molecule type" value="Genomic_DNA"/>
</dbReference>
<dbReference type="Gene3D" id="1.20.1250.20">
    <property type="entry name" value="MFS general substrate transporter like domains"/>
    <property type="match status" value="1"/>
</dbReference>
<feature type="transmembrane region" description="Helical" evidence="6">
    <location>
        <begin position="17"/>
        <end position="45"/>
    </location>
</feature>
<dbReference type="Pfam" id="PF07690">
    <property type="entry name" value="MFS_1"/>
    <property type="match status" value="1"/>
</dbReference>
<evidence type="ECO:0000256" key="2">
    <source>
        <dbReference type="ARBA" id="ARBA00022448"/>
    </source>
</evidence>
<dbReference type="PANTHER" id="PTHR42718">
    <property type="entry name" value="MAJOR FACILITATOR SUPERFAMILY MULTIDRUG TRANSPORTER MFSC"/>
    <property type="match status" value="1"/>
</dbReference>
<evidence type="ECO:0000313" key="8">
    <source>
        <dbReference type="EMBL" id="MBB5914586.1"/>
    </source>
</evidence>
<dbReference type="PROSITE" id="PS50850">
    <property type="entry name" value="MFS"/>
    <property type="match status" value="1"/>
</dbReference>
<protein>
    <submittedName>
        <fullName evidence="8">EmrB/QacA subfamily drug resistance transporter</fullName>
    </submittedName>
</protein>
<feature type="transmembrane region" description="Helical" evidence="6">
    <location>
        <begin position="255"/>
        <end position="273"/>
    </location>
</feature>
<feature type="transmembrane region" description="Helical" evidence="6">
    <location>
        <begin position="326"/>
        <end position="348"/>
    </location>
</feature>
<feature type="transmembrane region" description="Helical" evidence="6">
    <location>
        <begin position="171"/>
        <end position="193"/>
    </location>
</feature>
<evidence type="ECO:0000256" key="5">
    <source>
        <dbReference type="ARBA" id="ARBA00023136"/>
    </source>
</evidence>
<dbReference type="InterPro" id="IPR020846">
    <property type="entry name" value="MFS_dom"/>
</dbReference>
<keyword evidence="9" id="KW-1185">Reference proteome</keyword>
<dbReference type="CDD" id="cd17321">
    <property type="entry name" value="MFS_MMR_MDR_like"/>
    <property type="match status" value="1"/>
</dbReference>
<comment type="subcellular location">
    <subcellularLocation>
        <location evidence="1">Cell membrane</location>
        <topology evidence="1">Multi-pass membrane protein</topology>
    </subcellularLocation>
</comment>
<evidence type="ECO:0000256" key="1">
    <source>
        <dbReference type="ARBA" id="ARBA00004651"/>
    </source>
</evidence>
<gene>
    <name evidence="8" type="ORF">BJY24_003453</name>
</gene>